<name>A0A1E1JUG4_9HELO</name>
<evidence type="ECO:0000256" key="1">
    <source>
        <dbReference type="SAM" id="MobiDB-lite"/>
    </source>
</evidence>
<feature type="compositionally biased region" description="Low complexity" evidence="1">
    <location>
        <begin position="1"/>
        <end position="50"/>
    </location>
</feature>
<gene>
    <name evidence="2" type="ORF">RAG0_00820</name>
</gene>
<feature type="compositionally biased region" description="Basic and acidic residues" evidence="1">
    <location>
        <begin position="71"/>
        <end position="97"/>
    </location>
</feature>
<dbReference type="Proteomes" id="UP000178912">
    <property type="component" value="Unassembled WGS sequence"/>
</dbReference>
<protein>
    <submittedName>
        <fullName evidence="2">Uncharacterized protein</fullName>
    </submittedName>
</protein>
<proteinExistence type="predicted"/>
<organism evidence="2 3">
    <name type="scientific">Rhynchosporium agropyri</name>
    <dbReference type="NCBI Taxonomy" id="914238"/>
    <lineage>
        <taxon>Eukaryota</taxon>
        <taxon>Fungi</taxon>
        <taxon>Dikarya</taxon>
        <taxon>Ascomycota</taxon>
        <taxon>Pezizomycotina</taxon>
        <taxon>Leotiomycetes</taxon>
        <taxon>Helotiales</taxon>
        <taxon>Ploettnerulaceae</taxon>
        <taxon>Rhynchosporium</taxon>
    </lineage>
</organism>
<dbReference type="EMBL" id="FJUX01000002">
    <property type="protein sequence ID" value="CZS89409.1"/>
    <property type="molecule type" value="Genomic_DNA"/>
</dbReference>
<accession>A0A1E1JUG4</accession>
<sequence>MSNQTSSASPSPSTTHHTQKPTYTPSLYSTASSLSSSKALVNTQSSSRSPSKLKSKAKKFLSSLSDSSTVARERDQEAKTGNESEKQTQKRTSRDGKQAFGAVNHGPSGMSTFGGERALLL</sequence>
<keyword evidence="3" id="KW-1185">Reference proteome</keyword>
<dbReference type="AlphaFoldDB" id="A0A1E1JUG4"/>
<feature type="region of interest" description="Disordered" evidence="1">
    <location>
        <begin position="1"/>
        <end position="121"/>
    </location>
</feature>
<evidence type="ECO:0000313" key="3">
    <source>
        <dbReference type="Proteomes" id="UP000178912"/>
    </source>
</evidence>
<reference evidence="3" key="1">
    <citation type="submission" date="2016-03" db="EMBL/GenBank/DDBJ databases">
        <authorList>
            <person name="Guldener U."/>
        </authorList>
    </citation>
    <scope>NUCLEOTIDE SEQUENCE [LARGE SCALE GENOMIC DNA]</scope>
    <source>
        <strain evidence="3">04CH-RAC-A.6.1</strain>
    </source>
</reference>
<evidence type="ECO:0000313" key="2">
    <source>
        <dbReference type="EMBL" id="CZS89409.1"/>
    </source>
</evidence>